<proteinExistence type="predicted"/>
<evidence type="ECO:0000256" key="1">
    <source>
        <dbReference type="SAM" id="MobiDB-lite"/>
    </source>
</evidence>
<gene>
    <name evidence="2" type="ORF">GSTENG00030277001</name>
</gene>
<comment type="caution">
    <text evidence="2">The sequence shown here is derived from an EMBL/GenBank/DDBJ whole genome shotgun (WGS) entry which is preliminary data.</text>
</comment>
<feature type="region of interest" description="Disordered" evidence="1">
    <location>
        <begin position="29"/>
        <end position="48"/>
    </location>
</feature>
<dbReference type="AlphaFoldDB" id="Q4RR87"/>
<evidence type="ECO:0000313" key="2">
    <source>
        <dbReference type="EMBL" id="CAG09095.1"/>
    </source>
</evidence>
<organism evidence="2">
    <name type="scientific">Tetraodon nigroviridis</name>
    <name type="common">Spotted green pufferfish</name>
    <name type="synonym">Chelonodon nigroviridis</name>
    <dbReference type="NCBI Taxonomy" id="99883"/>
    <lineage>
        <taxon>Eukaryota</taxon>
        <taxon>Metazoa</taxon>
        <taxon>Chordata</taxon>
        <taxon>Craniata</taxon>
        <taxon>Vertebrata</taxon>
        <taxon>Euteleostomi</taxon>
        <taxon>Actinopterygii</taxon>
        <taxon>Neopterygii</taxon>
        <taxon>Teleostei</taxon>
        <taxon>Neoteleostei</taxon>
        <taxon>Acanthomorphata</taxon>
        <taxon>Eupercaria</taxon>
        <taxon>Tetraodontiformes</taxon>
        <taxon>Tetradontoidea</taxon>
        <taxon>Tetraodontidae</taxon>
        <taxon>Tetraodon</taxon>
    </lineage>
</organism>
<reference evidence="2" key="1">
    <citation type="journal article" date="2004" name="Nature">
        <title>Genome duplication in the teleost fish Tetraodon nigroviridis reveals the early vertebrate proto-karyotype.</title>
        <authorList>
            <person name="Jaillon O."/>
            <person name="Aury J.-M."/>
            <person name="Brunet F."/>
            <person name="Petit J.-L."/>
            <person name="Stange-Thomann N."/>
            <person name="Mauceli E."/>
            <person name="Bouneau L."/>
            <person name="Fischer C."/>
            <person name="Ozouf-Costaz C."/>
            <person name="Bernot A."/>
            <person name="Nicaud S."/>
            <person name="Jaffe D."/>
            <person name="Fisher S."/>
            <person name="Lutfalla G."/>
            <person name="Dossat C."/>
            <person name="Segurens B."/>
            <person name="Dasilva C."/>
            <person name="Salanoubat M."/>
            <person name="Levy M."/>
            <person name="Boudet N."/>
            <person name="Castellano S."/>
            <person name="Anthouard V."/>
            <person name="Jubin C."/>
            <person name="Castelli V."/>
            <person name="Katinka M."/>
            <person name="Vacherie B."/>
            <person name="Biemont C."/>
            <person name="Skalli Z."/>
            <person name="Cattolico L."/>
            <person name="Poulain J."/>
            <person name="De Berardinis V."/>
            <person name="Cruaud C."/>
            <person name="Duprat S."/>
            <person name="Brottier P."/>
            <person name="Coutanceau J.-P."/>
            <person name="Gouzy J."/>
            <person name="Parra G."/>
            <person name="Lardier G."/>
            <person name="Chapple C."/>
            <person name="McKernan K.J."/>
            <person name="McEwan P."/>
            <person name="Bosak S."/>
            <person name="Kellis M."/>
            <person name="Volff J.-N."/>
            <person name="Guigo R."/>
            <person name="Zody M.C."/>
            <person name="Mesirov J."/>
            <person name="Lindblad-Toh K."/>
            <person name="Birren B."/>
            <person name="Nusbaum C."/>
            <person name="Kahn D."/>
            <person name="Robinson-Rechavi M."/>
            <person name="Laudet V."/>
            <person name="Schachter V."/>
            <person name="Quetier F."/>
            <person name="Saurin W."/>
            <person name="Scarpelli C."/>
            <person name="Wincker P."/>
            <person name="Lander E.S."/>
            <person name="Weissenbach J."/>
            <person name="Roest Crollius H."/>
        </authorList>
    </citation>
    <scope>NUCLEOTIDE SEQUENCE [LARGE SCALE GENOMIC DNA]</scope>
</reference>
<accession>Q4RR87</accession>
<feature type="compositionally biased region" description="Basic residues" evidence="1">
    <location>
        <begin position="33"/>
        <end position="48"/>
    </location>
</feature>
<protein>
    <submittedName>
        <fullName evidence="2">(spotted green pufferfish) hypothetical protein</fullName>
    </submittedName>
</protein>
<dbReference type="EMBL" id="CAAE01015003">
    <property type="protein sequence ID" value="CAG09095.1"/>
    <property type="molecule type" value="Genomic_DNA"/>
</dbReference>
<sequence>MRSRNLGAKAGVRKTSSIYVRALQRSVPYHSRTPPKHTHARTHIRAHTHTLSFYTESLKEEEKSKREN</sequence>
<name>Q4RR87_TETNG</name>
<dbReference type="KEGG" id="tng:GSTEN00030277G001"/>
<reference evidence="2" key="2">
    <citation type="submission" date="2004-02" db="EMBL/GenBank/DDBJ databases">
        <authorList>
            <consortium name="Genoscope"/>
            <consortium name="Whitehead Institute Centre for Genome Research"/>
        </authorList>
    </citation>
    <scope>NUCLEOTIDE SEQUENCE</scope>
</reference>